<dbReference type="EMBL" id="UINC01119976">
    <property type="protein sequence ID" value="SVC94164.1"/>
    <property type="molecule type" value="Genomic_DNA"/>
</dbReference>
<proteinExistence type="predicted"/>
<name>A0A382R8X1_9ZZZZ</name>
<accession>A0A382R8X1</accession>
<sequence>MNDGGTTVTEVGFILSNELLADLNSSGAIRVESTLSDDLFTASTTIPELGNRFHYRAYAINAKGISLGATISFDNSPTDTNNAWWASAQEAEAVWRISPWFGTFIPYDNGWIYHADLGWLFAQPDAVDGLWVWSEGKGWLWTNPGSYRYLYQADASHWLYFLKRKDGPSPLLQLRHGHSGVNFSLARSASRLRSPKAKFKLGHFLAKQEAFNIRSKAPTIHS</sequence>
<protein>
    <submittedName>
        <fullName evidence="1">Uncharacterized protein</fullName>
    </submittedName>
</protein>
<evidence type="ECO:0000313" key="1">
    <source>
        <dbReference type="EMBL" id="SVC94164.1"/>
    </source>
</evidence>
<dbReference type="AlphaFoldDB" id="A0A382R8X1"/>
<reference evidence="1" key="1">
    <citation type="submission" date="2018-05" db="EMBL/GenBank/DDBJ databases">
        <authorList>
            <person name="Lanie J.A."/>
            <person name="Ng W.-L."/>
            <person name="Kazmierczak K.M."/>
            <person name="Andrzejewski T.M."/>
            <person name="Davidsen T.M."/>
            <person name="Wayne K.J."/>
            <person name="Tettelin H."/>
            <person name="Glass J.I."/>
            <person name="Rusch D."/>
            <person name="Podicherti R."/>
            <person name="Tsui H.-C.T."/>
            <person name="Winkler M.E."/>
        </authorList>
    </citation>
    <scope>NUCLEOTIDE SEQUENCE</scope>
</reference>
<organism evidence="1">
    <name type="scientific">marine metagenome</name>
    <dbReference type="NCBI Taxonomy" id="408172"/>
    <lineage>
        <taxon>unclassified sequences</taxon>
        <taxon>metagenomes</taxon>
        <taxon>ecological metagenomes</taxon>
    </lineage>
</organism>
<gene>
    <name evidence="1" type="ORF">METZ01_LOCUS347018</name>
</gene>